<protein>
    <submittedName>
        <fullName evidence="2">Dihydrofolate reductase</fullName>
    </submittedName>
</protein>
<dbReference type="GO" id="GO:0009231">
    <property type="term" value="P:riboflavin biosynthetic process"/>
    <property type="evidence" value="ECO:0007669"/>
    <property type="project" value="InterPro"/>
</dbReference>
<dbReference type="RefSeq" id="WP_012801707.1">
    <property type="nucleotide sequence ID" value="NC_013169.1"/>
</dbReference>
<proteinExistence type="predicted"/>
<dbReference type="InterPro" id="IPR024072">
    <property type="entry name" value="DHFR-like_dom_sf"/>
</dbReference>
<dbReference type="STRING" id="478801.Ksed_02020"/>
<feature type="domain" description="Bacterial bifunctional deaminase-reductase C-terminal" evidence="1">
    <location>
        <begin position="7"/>
        <end position="190"/>
    </location>
</feature>
<dbReference type="Proteomes" id="UP000006666">
    <property type="component" value="Chromosome"/>
</dbReference>
<evidence type="ECO:0000313" key="3">
    <source>
        <dbReference type="Proteomes" id="UP000006666"/>
    </source>
</evidence>
<dbReference type="AlphaFoldDB" id="C7NJF8"/>
<dbReference type="HOGENOM" id="CLU_043966_3_0_11"/>
<dbReference type="SUPFAM" id="SSF53597">
    <property type="entry name" value="Dihydrofolate reductase-like"/>
    <property type="match status" value="1"/>
</dbReference>
<name>C7NJF8_KYTSD</name>
<dbReference type="EMBL" id="CP001686">
    <property type="protein sequence ID" value="ACV05288.1"/>
    <property type="molecule type" value="Genomic_DNA"/>
</dbReference>
<evidence type="ECO:0000259" key="1">
    <source>
        <dbReference type="Pfam" id="PF01872"/>
    </source>
</evidence>
<dbReference type="PANTHER" id="PTHR38011">
    <property type="entry name" value="DIHYDROFOLATE REDUCTASE FAMILY PROTEIN (AFU_ORTHOLOGUE AFUA_8G06820)"/>
    <property type="match status" value="1"/>
</dbReference>
<organism evidence="2 3">
    <name type="scientific">Kytococcus sedentarius (strain ATCC 14392 / DSM 20547 / JCM 11482 / CCUG 33030 / NBRC 15357 / NCTC 11040 / CCM 314 / 541)</name>
    <name type="common">Micrococcus sedentarius</name>
    <dbReference type="NCBI Taxonomy" id="478801"/>
    <lineage>
        <taxon>Bacteria</taxon>
        <taxon>Bacillati</taxon>
        <taxon>Actinomycetota</taxon>
        <taxon>Actinomycetes</taxon>
        <taxon>Micrococcales</taxon>
        <taxon>Kytococcaceae</taxon>
        <taxon>Kytococcus</taxon>
    </lineage>
</organism>
<dbReference type="PANTHER" id="PTHR38011:SF12">
    <property type="entry name" value="BIFUNCTIONAL DEAMINASE-REDUCTASE DOMAIN PROTEIN"/>
    <property type="match status" value="1"/>
</dbReference>
<gene>
    <name evidence="2" type="ordered locus">Ksed_02020</name>
</gene>
<dbReference type="Gene3D" id="3.40.430.10">
    <property type="entry name" value="Dihydrofolate Reductase, subunit A"/>
    <property type="match status" value="1"/>
</dbReference>
<sequence length="230" mass="24880">MTQRTRIHNLHVSLDGYAAGTFITREKPFGDALELMAGFDGRFIHGMSDVDAPLTLERAMTTLWSQGIGAEIMGRGKFTPETGPWTDEGWRGWWGEEPPFSTPVFVMTHHPRESMEFANGTVFHFVSGPPAEVLDQAKGAAGGLDVRIGGGPTSVRSFLADDLVDVMHTVTVPVVLGEGTPLWDGLGGLQRRFSIEAVGSSDGVVHHLWNRWPRGVENASGEATPRTGGT</sequence>
<dbReference type="eggNOG" id="COG0262">
    <property type="taxonomic scope" value="Bacteria"/>
</dbReference>
<keyword evidence="3" id="KW-1185">Reference proteome</keyword>
<reference evidence="2 3" key="1">
    <citation type="journal article" date="2009" name="Stand. Genomic Sci.">
        <title>Complete genome sequence of Kytococcus sedentarius type strain (541).</title>
        <authorList>
            <person name="Sims D."/>
            <person name="Brettin T."/>
            <person name="Detter J.C."/>
            <person name="Han C."/>
            <person name="Lapidus A."/>
            <person name="Copeland A."/>
            <person name="Glavina Del Rio T."/>
            <person name="Nolan M."/>
            <person name="Chen F."/>
            <person name="Lucas S."/>
            <person name="Tice H."/>
            <person name="Cheng J.F."/>
            <person name="Bruce D."/>
            <person name="Goodwin L."/>
            <person name="Pitluck S."/>
            <person name="Ovchinnikova G."/>
            <person name="Pati A."/>
            <person name="Ivanova N."/>
            <person name="Mavrommatis K."/>
            <person name="Chen A."/>
            <person name="Palaniappan K."/>
            <person name="D'haeseleer P."/>
            <person name="Chain P."/>
            <person name="Bristow J."/>
            <person name="Eisen J.A."/>
            <person name="Markowitz V."/>
            <person name="Hugenholtz P."/>
            <person name="Schneider S."/>
            <person name="Goker M."/>
            <person name="Pukall R."/>
            <person name="Kyrpides N.C."/>
            <person name="Klenk H.P."/>
        </authorList>
    </citation>
    <scope>NUCLEOTIDE SEQUENCE [LARGE SCALE GENOMIC DNA]</scope>
    <source>
        <strain evidence="3">ATCC 14392 / DSM 20547 / JCM 11482 / CCUG 33030 / NBRC 15357 / NCTC 11040 / CCM 314 / 541</strain>
    </source>
</reference>
<accession>C7NJF8</accession>
<evidence type="ECO:0000313" key="2">
    <source>
        <dbReference type="EMBL" id="ACV05288.1"/>
    </source>
</evidence>
<dbReference type="GO" id="GO:0008703">
    <property type="term" value="F:5-amino-6-(5-phosphoribosylamino)uracil reductase activity"/>
    <property type="evidence" value="ECO:0007669"/>
    <property type="project" value="InterPro"/>
</dbReference>
<dbReference type="Pfam" id="PF01872">
    <property type="entry name" value="RibD_C"/>
    <property type="match status" value="1"/>
</dbReference>
<dbReference type="InterPro" id="IPR050765">
    <property type="entry name" value="Riboflavin_Biosynth_HTPR"/>
</dbReference>
<dbReference type="KEGG" id="kse:Ksed_02020"/>
<dbReference type="InterPro" id="IPR002734">
    <property type="entry name" value="RibDG_C"/>
</dbReference>